<proteinExistence type="predicted"/>
<organism evidence="2 4">
    <name type="scientific">Acutalibacter muris</name>
    <dbReference type="NCBI Taxonomy" id="1796620"/>
    <lineage>
        <taxon>Bacteria</taxon>
        <taxon>Bacillati</taxon>
        <taxon>Bacillota</taxon>
        <taxon>Clostridia</taxon>
        <taxon>Eubacteriales</taxon>
        <taxon>Acutalibacteraceae</taxon>
        <taxon>Acutalibacter</taxon>
    </lineage>
</organism>
<reference evidence="1" key="1">
    <citation type="journal article" date="2017" name="Genome Announc.">
        <title>High-Quality Whole-Genome Sequences of the Oligo-Mouse-Microbiota Bacterial Community.</title>
        <authorList>
            <person name="Garzetti D."/>
            <person name="Brugiroux S."/>
            <person name="Bunk B."/>
            <person name="Pukall R."/>
            <person name="McCoy K.D."/>
            <person name="Macpherson A.J."/>
            <person name="Stecher B."/>
        </authorList>
    </citation>
    <scope>NUCLEOTIDE SEQUENCE</scope>
    <source>
        <strain evidence="1">KB18</strain>
    </source>
</reference>
<sequence>MGAAREILLGLLEGFRGAMPEVEFREALNAKEGFRPAGRVLVLGAVQKESEQGDQWSAKLAFTVYAPRGRGLQETIDGMAGLAKGSQPLLSGVERGAAALDRGTGALAAGCVFSFYKPGSSGGSDGKKVRYPVEINGGAYTVTGWRVSVSGPGGSLTAIGESEPFYYKGGREFTIELQGLDMEGPEGLGVFTLRLGGQGVMYTDCRWKSLSAGGNGTLSAGDRTAVEEV</sequence>
<dbReference type="AlphaFoldDB" id="A0A1Z2XNB2"/>
<dbReference type="Proteomes" id="UP000196710">
    <property type="component" value="Chromosome"/>
</dbReference>
<evidence type="ECO:0000313" key="4">
    <source>
        <dbReference type="Proteomes" id="UP000596035"/>
    </source>
</evidence>
<reference evidence="3" key="2">
    <citation type="submission" date="2017-05" db="EMBL/GenBank/DDBJ databases">
        <title>Improved OligoMM genomes.</title>
        <authorList>
            <person name="Garzetti D."/>
        </authorList>
    </citation>
    <scope>NUCLEOTIDE SEQUENCE [LARGE SCALE GENOMIC DNA]</scope>
    <source>
        <strain evidence="3">KB18</strain>
    </source>
</reference>
<evidence type="ECO:0000313" key="3">
    <source>
        <dbReference type="Proteomes" id="UP000196710"/>
    </source>
</evidence>
<evidence type="ECO:0000313" key="2">
    <source>
        <dbReference type="EMBL" id="QQR29203.1"/>
    </source>
</evidence>
<dbReference type="EMBL" id="CP021422">
    <property type="protein sequence ID" value="ASB39914.1"/>
    <property type="molecule type" value="Genomic_DNA"/>
</dbReference>
<protein>
    <submittedName>
        <fullName evidence="2">Uncharacterized protein</fullName>
    </submittedName>
</protein>
<keyword evidence="3" id="KW-1185">Reference proteome</keyword>
<dbReference type="KEGG" id="amur:ADH66_04170"/>
<gene>
    <name evidence="1" type="ORF">ADH66_04170</name>
    <name evidence="2" type="ORF">I5Q82_14235</name>
</gene>
<accession>A0A1Z2XNB2</accession>
<dbReference type="Proteomes" id="UP000596035">
    <property type="component" value="Chromosome"/>
</dbReference>
<evidence type="ECO:0000313" key="1">
    <source>
        <dbReference type="EMBL" id="ASB39914.1"/>
    </source>
</evidence>
<dbReference type="EMBL" id="CP065321">
    <property type="protein sequence ID" value="QQR29203.1"/>
    <property type="molecule type" value="Genomic_DNA"/>
</dbReference>
<name>A0A1Z2XNB2_9FIRM</name>
<dbReference type="RefSeq" id="WP_066535341.1">
    <property type="nucleotide sequence ID" value="NZ_CP021422.1"/>
</dbReference>
<reference evidence="2 4" key="3">
    <citation type="submission" date="2020-11" db="EMBL/GenBank/DDBJ databases">
        <title>Closed and high quality bacterial genomes of the OMM12 community.</title>
        <authorList>
            <person name="Marbouty M."/>
            <person name="Lamy-Besnier Q."/>
            <person name="Debarbieux L."/>
            <person name="Koszul R."/>
        </authorList>
    </citation>
    <scope>NUCLEOTIDE SEQUENCE [LARGE SCALE GENOMIC DNA]</scope>
    <source>
        <strain evidence="2 4">KB18</strain>
    </source>
</reference>